<keyword evidence="5" id="KW-1185">Reference proteome</keyword>
<feature type="domain" description="Peptidase M16 C-terminal" evidence="3">
    <location>
        <begin position="789"/>
        <end position="932"/>
    </location>
</feature>
<dbReference type="InterPro" id="IPR011765">
    <property type="entry name" value="Pept_M16_N"/>
</dbReference>
<evidence type="ECO:0000259" key="2">
    <source>
        <dbReference type="Pfam" id="PF00675"/>
    </source>
</evidence>
<dbReference type="InterPro" id="IPR007863">
    <property type="entry name" value="Peptidase_M16_C"/>
</dbReference>
<dbReference type="PANTHER" id="PTHR43016:SF16">
    <property type="entry name" value="METALLOPROTEASE, PUTATIVE (AFU_ORTHOLOGUE AFUA_4G07610)-RELATED"/>
    <property type="match status" value="1"/>
</dbReference>
<dbReference type="EMBL" id="KN817519">
    <property type="protein sequence ID" value="KJA29148.1"/>
    <property type="molecule type" value="Genomic_DNA"/>
</dbReference>
<sequence>MTQPSESLGNYDLVKRIKLDFTDVVISKWQSRVTGLTVIHLDYEAPIVNGYFVVGTEIFDDSGCPHTLEHLIFMGSEKYPYKGILDLFANRGFSNGTNAWTDTDHTAYTVSTAGEQGFLQLLPIYVDHILYPTITKAGCVHHVDGKGQDSGVVYSEMQGRENTSGDLMALRLQRLLDPVGSGYRSETGGLMDALRVLTPQQIRDYHAKYYVPHNLALIVAGKLSSGTSSLLRVVQDTVEPSLIAHNQNHGPHPQGWKRPFLETASANRRPIAALVKDTVEFPEQDESMGELIINFMGPPPNAFLERKALEIIGTYLTSSAVAPLNKEFVEIESPLCSYIYFSEDTRATSVNLPIYVGSVPTETLDTFNDKLRASLVRIVAGGIDMKRMEMIINRDERQLRSKLESAKGDTFSGTLITDFLYGSQDGSEILASMDEINYYATLRNWSSSQWTNLLSQEVALSMHGITASIVIIGKPSASLAGKLEKDEKTRIKAQVVKLGPDGLQKAAAELEEAKAEHDRAIPVEILKSFPVPNVKTISWIPVQSVQEPGKGRSVLYPASIEEPLLKHIQADGSQLPFFVQYDHVDSDFVSLHAIFSLAHLPDRLRPYMSAYLSAFFSLPVQRQSGVKLTHEQVVNQLDNETVSYEVGLGVSHCFTDTFRASIKVETALYESAVAWLKDLIYGAEFEQERLQVVLAKIQQSLPEMKRDGSNVLSSLWSTLIHAENSTASAGGVLPQAEFIPTLITRLQESPDEVIADFQEIRKYLTNPSGIRFSVTGNVLGVTNPRSTWAKYFESSIPNVALSPVPLASETLSDVGKNISREAIVMSLPTIESSYATHTTKGISGFDNPEYPAIRVALEVLNATESYLWRYIRGSGLAYGAYASLDVEAGILNFSLYRSSNSMKAYEEAAKVIKGLVDGSIEFDQTILDAAKSTIVYGVAKNVSTAGRAAIVSFTNQAMKGVSKTHQFDLLEKYQVITKEDVLAALEKHFLPLFDPASSVAVVVTAPAKSDEISQWLKTSGFKVTQKVMDVDPIEMENSDEDNSDDTSSETSR</sequence>
<dbReference type="OMA" id="WEGFARI"/>
<protein>
    <recommendedName>
        <fullName evidence="6">Mitochondrial presequence protease</fullName>
    </recommendedName>
</protein>
<evidence type="ECO:0000259" key="3">
    <source>
        <dbReference type="Pfam" id="PF05193"/>
    </source>
</evidence>
<dbReference type="GO" id="GO:0046872">
    <property type="term" value="F:metal ion binding"/>
    <property type="evidence" value="ECO:0007669"/>
    <property type="project" value="InterPro"/>
</dbReference>
<feature type="region of interest" description="Disordered" evidence="1">
    <location>
        <begin position="1031"/>
        <end position="1052"/>
    </location>
</feature>
<dbReference type="Pfam" id="PF00675">
    <property type="entry name" value="Peptidase_M16"/>
    <property type="match status" value="1"/>
</dbReference>
<dbReference type="InterPro" id="IPR011249">
    <property type="entry name" value="Metalloenz_LuxS/M16"/>
</dbReference>
<dbReference type="FunFam" id="3.30.830.10:FF:000031">
    <property type="entry name" value="Putative zinc metalloprotease"/>
    <property type="match status" value="1"/>
</dbReference>
<evidence type="ECO:0000313" key="5">
    <source>
        <dbReference type="Proteomes" id="UP000054270"/>
    </source>
</evidence>
<dbReference type="Gene3D" id="3.30.830.10">
    <property type="entry name" value="Metalloenzyme, LuxS/M16 peptidase-like"/>
    <property type="match status" value="4"/>
</dbReference>
<evidence type="ECO:0008006" key="6">
    <source>
        <dbReference type="Google" id="ProtNLM"/>
    </source>
</evidence>
<feature type="domain" description="Peptidase M16 N-terminal" evidence="2">
    <location>
        <begin position="61"/>
        <end position="128"/>
    </location>
</feature>
<dbReference type="AlphaFoldDB" id="A0A0D2MYH7"/>
<dbReference type="STRING" id="945553.A0A0D2MYH7"/>
<dbReference type="Proteomes" id="UP000054270">
    <property type="component" value="Unassembled WGS sequence"/>
</dbReference>
<name>A0A0D2MYH7_HYPSF</name>
<proteinExistence type="predicted"/>
<dbReference type="FunFam" id="3.30.830.10:FF:000015">
    <property type="entry name" value="Putative zinc metalloprotease"/>
    <property type="match status" value="1"/>
</dbReference>
<dbReference type="Pfam" id="PF05193">
    <property type="entry name" value="Peptidase_M16_C"/>
    <property type="match status" value="2"/>
</dbReference>
<dbReference type="OrthoDB" id="4953at2759"/>
<organism evidence="4 5">
    <name type="scientific">Hypholoma sublateritium (strain FD-334 SS-4)</name>
    <dbReference type="NCBI Taxonomy" id="945553"/>
    <lineage>
        <taxon>Eukaryota</taxon>
        <taxon>Fungi</taxon>
        <taxon>Dikarya</taxon>
        <taxon>Basidiomycota</taxon>
        <taxon>Agaricomycotina</taxon>
        <taxon>Agaricomycetes</taxon>
        <taxon>Agaricomycetidae</taxon>
        <taxon>Agaricales</taxon>
        <taxon>Agaricineae</taxon>
        <taxon>Strophariaceae</taxon>
        <taxon>Hypholoma</taxon>
    </lineage>
</organism>
<feature type="domain" description="Peptidase M16 C-terminal" evidence="3">
    <location>
        <begin position="197"/>
        <end position="393"/>
    </location>
</feature>
<dbReference type="SUPFAM" id="SSF63411">
    <property type="entry name" value="LuxS/MPP-like metallohydrolase"/>
    <property type="match status" value="4"/>
</dbReference>
<gene>
    <name evidence="4" type="ORF">HYPSUDRAFT_61182</name>
</gene>
<evidence type="ECO:0000313" key="4">
    <source>
        <dbReference type="EMBL" id="KJA29148.1"/>
    </source>
</evidence>
<reference evidence="5" key="1">
    <citation type="submission" date="2014-04" db="EMBL/GenBank/DDBJ databases">
        <title>Evolutionary Origins and Diversification of the Mycorrhizal Mutualists.</title>
        <authorList>
            <consortium name="DOE Joint Genome Institute"/>
            <consortium name="Mycorrhizal Genomics Consortium"/>
            <person name="Kohler A."/>
            <person name="Kuo A."/>
            <person name="Nagy L.G."/>
            <person name="Floudas D."/>
            <person name="Copeland A."/>
            <person name="Barry K.W."/>
            <person name="Cichocki N."/>
            <person name="Veneault-Fourrey C."/>
            <person name="LaButti K."/>
            <person name="Lindquist E.A."/>
            <person name="Lipzen A."/>
            <person name="Lundell T."/>
            <person name="Morin E."/>
            <person name="Murat C."/>
            <person name="Riley R."/>
            <person name="Ohm R."/>
            <person name="Sun H."/>
            <person name="Tunlid A."/>
            <person name="Henrissat B."/>
            <person name="Grigoriev I.V."/>
            <person name="Hibbett D.S."/>
            <person name="Martin F."/>
        </authorList>
    </citation>
    <scope>NUCLEOTIDE SEQUENCE [LARGE SCALE GENOMIC DNA]</scope>
    <source>
        <strain evidence="5">FD-334 SS-4</strain>
    </source>
</reference>
<dbReference type="MEROPS" id="M16.A18"/>
<dbReference type="PANTHER" id="PTHR43016">
    <property type="entry name" value="PRESEQUENCE PROTEASE"/>
    <property type="match status" value="1"/>
</dbReference>
<evidence type="ECO:0000256" key="1">
    <source>
        <dbReference type="SAM" id="MobiDB-lite"/>
    </source>
</evidence>
<accession>A0A0D2MYH7</accession>